<dbReference type="PANTHER" id="PTHR43236:SF1">
    <property type="entry name" value="BLL7220 PROTEIN"/>
    <property type="match status" value="1"/>
</dbReference>
<dbReference type="PANTHER" id="PTHR43236">
    <property type="entry name" value="ANTITOXIN HIGA1"/>
    <property type="match status" value="1"/>
</dbReference>
<sequence>MAGIMTILRDHVTIRPLTLVESLRTAELQALALLKFSGIAEPPVPVSVITQIERMQVEYVSLGTISGAAQWVSGRWLILVNRKDVRGRQRMTLAHEFKHILDNPFISVLYPSYCTLGRHERQELVCEYFAGCLLMPRAWLEAAWHAGVRDVRELAARFDVSLLAMRVRLMQIGLLERVATNETEA</sequence>
<protein>
    <recommendedName>
        <fullName evidence="1">IrrE N-terminal-like domain-containing protein</fullName>
    </recommendedName>
</protein>
<dbReference type="RefSeq" id="WP_344127952.1">
    <property type="nucleotide sequence ID" value="NZ_BAAALT010000039.1"/>
</dbReference>
<dbReference type="InterPro" id="IPR010359">
    <property type="entry name" value="IrrE_HExxH"/>
</dbReference>
<gene>
    <name evidence="2" type="ORF">GCM10009682_16250</name>
</gene>
<dbReference type="Pfam" id="PF06114">
    <property type="entry name" value="Peptidase_M78"/>
    <property type="match status" value="1"/>
</dbReference>
<evidence type="ECO:0000313" key="3">
    <source>
        <dbReference type="Proteomes" id="UP001500218"/>
    </source>
</evidence>
<dbReference type="Proteomes" id="UP001500218">
    <property type="component" value="Unassembled WGS sequence"/>
</dbReference>
<keyword evidence="3" id="KW-1185">Reference proteome</keyword>
<feature type="domain" description="IrrE N-terminal-like" evidence="1">
    <location>
        <begin position="72"/>
        <end position="170"/>
    </location>
</feature>
<proteinExistence type="predicted"/>
<name>A0ABN2LNZ8_9ACTN</name>
<dbReference type="EMBL" id="BAAALT010000039">
    <property type="protein sequence ID" value="GAA1795260.1"/>
    <property type="molecule type" value="Genomic_DNA"/>
</dbReference>
<dbReference type="InterPro" id="IPR052345">
    <property type="entry name" value="Rad_response_metalloprotease"/>
</dbReference>
<organism evidence="2 3">
    <name type="scientific">Luedemannella flava</name>
    <dbReference type="NCBI Taxonomy" id="349316"/>
    <lineage>
        <taxon>Bacteria</taxon>
        <taxon>Bacillati</taxon>
        <taxon>Actinomycetota</taxon>
        <taxon>Actinomycetes</taxon>
        <taxon>Micromonosporales</taxon>
        <taxon>Micromonosporaceae</taxon>
        <taxon>Luedemannella</taxon>
    </lineage>
</organism>
<comment type="caution">
    <text evidence="2">The sequence shown here is derived from an EMBL/GenBank/DDBJ whole genome shotgun (WGS) entry which is preliminary data.</text>
</comment>
<accession>A0ABN2LNZ8</accession>
<reference evidence="2 3" key="1">
    <citation type="journal article" date="2019" name="Int. J. Syst. Evol. Microbiol.">
        <title>The Global Catalogue of Microorganisms (GCM) 10K type strain sequencing project: providing services to taxonomists for standard genome sequencing and annotation.</title>
        <authorList>
            <consortium name="The Broad Institute Genomics Platform"/>
            <consortium name="The Broad Institute Genome Sequencing Center for Infectious Disease"/>
            <person name="Wu L."/>
            <person name="Ma J."/>
        </authorList>
    </citation>
    <scope>NUCLEOTIDE SEQUENCE [LARGE SCALE GENOMIC DNA]</scope>
    <source>
        <strain evidence="2 3">JCM 13250</strain>
    </source>
</reference>
<evidence type="ECO:0000259" key="1">
    <source>
        <dbReference type="Pfam" id="PF06114"/>
    </source>
</evidence>
<dbReference type="Gene3D" id="1.10.10.2910">
    <property type="match status" value="1"/>
</dbReference>
<evidence type="ECO:0000313" key="2">
    <source>
        <dbReference type="EMBL" id="GAA1795260.1"/>
    </source>
</evidence>